<reference evidence="3" key="1">
    <citation type="submission" date="2007-04" db="EMBL/GenBank/DDBJ databases">
        <title>Annotation of Pediculus humanus corporis strain USDA.</title>
        <authorList>
            <person name="Kirkness E."/>
            <person name="Hannick L."/>
            <person name="Hass B."/>
            <person name="Bruggner R."/>
            <person name="Lawson D."/>
            <person name="Bidwell S."/>
            <person name="Joardar V."/>
            <person name="Caler E."/>
            <person name="Walenz B."/>
            <person name="Inman J."/>
            <person name="Schobel S."/>
            <person name="Galinsky K."/>
            <person name="Amedeo P."/>
            <person name="Strausberg R."/>
        </authorList>
    </citation>
    <scope>NUCLEOTIDE SEQUENCE</scope>
    <source>
        <strain evidence="3">USDA</strain>
    </source>
</reference>
<feature type="domain" description="POPDC1-3" evidence="2">
    <location>
        <begin position="22"/>
        <end position="68"/>
    </location>
</feature>
<dbReference type="VEuPathDB" id="VectorBase:PHUM405970"/>
<dbReference type="GeneID" id="8234008"/>
<feature type="transmembrane region" description="Helical" evidence="1">
    <location>
        <begin position="25"/>
        <end position="41"/>
    </location>
</feature>
<dbReference type="InParanoid" id="E0VRX0"/>
<dbReference type="Proteomes" id="UP000009046">
    <property type="component" value="Unassembled WGS sequence"/>
</dbReference>
<reference evidence="3" key="2">
    <citation type="submission" date="2007-04" db="EMBL/GenBank/DDBJ databases">
        <title>The genome of the human body louse.</title>
        <authorList>
            <consortium name="The Human Body Louse Genome Consortium"/>
            <person name="Kirkness E."/>
            <person name="Walenz B."/>
            <person name="Hass B."/>
            <person name="Bruggner R."/>
            <person name="Strausberg R."/>
        </authorList>
    </citation>
    <scope>NUCLEOTIDE SEQUENCE</scope>
    <source>
        <strain evidence="3">USDA</strain>
    </source>
</reference>
<dbReference type="AlphaFoldDB" id="E0VRX0"/>
<evidence type="ECO:0000256" key="1">
    <source>
        <dbReference type="SAM" id="Phobius"/>
    </source>
</evidence>
<gene>
    <name evidence="4" type="primary">8234008</name>
    <name evidence="3" type="ORF">Phum_PHUM405970</name>
</gene>
<name>E0VRX0_PEDHC</name>
<dbReference type="EMBL" id="DS235577">
    <property type="protein sequence ID" value="EEB16126.1"/>
    <property type="molecule type" value="Genomic_DNA"/>
</dbReference>
<evidence type="ECO:0000313" key="5">
    <source>
        <dbReference type="Proteomes" id="UP000009046"/>
    </source>
</evidence>
<dbReference type="OrthoDB" id="425611at2759"/>
<proteinExistence type="predicted"/>
<sequence length="95" mass="10803">MVLFLYENFLDSLRWCESWRDPQHILFHLANVCFFISYAAPSNRVGLVTMHSLLVLGNIFSHLLLLLSLYGNLTLCVNLLKVSCCFPVGHGISFV</sequence>
<dbReference type="Pfam" id="PF04831">
    <property type="entry name" value="POPDC1-3"/>
    <property type="match status" value="1"/>
</dbReference>
<dbReference type="CTD" id="8234008"/>
<evidence type="ECO:0000313" key="4">
    <source>
        <dbReference type="EnsemblMetazoa" id="PHUM405970-PA"/>
    </source>
</evidence>
<feature type="transmembrane region" description="Helical" evidence="1">
    <location>
        <begin position="53"/>
        <end position="73"/>
    </location>
</feature>
<dbReference type="InterPro" id="IPR055272">
    <property type="entry name" value="POPDC1-3_dom"/>
</dbReference>
<accession>E0VRX0</accession>
<dbReference type="EMBL" id="AAZO01004841">
    <property type="status" value="NOT_ANNOTATED_CDS"/>
    <property type="molecule type" value="Genomic_DNA"/>
</dbReference>
<evidence type="ECO:0000259" key="2">
    <source>
        <dbReference type="Pfam" id="PF04831"/>
    </source>
</evidence>
<dbReference type="EnsemblMetazoa" id="PHUM405970-RA">
    <property type="protein sequence ID" value="PHUM405970-PA"/>
    <property type="gene ID" value="PHUM405970"/>
</dbReference>
<organism>
    <name type="scientific">Pediculus humanus subsp. corporis</name>
    <name type="common">Body louse</name>
    <dbReference type="NCBI Taxonomy" id="121224"/>
    <lineage>
        <taxon>Eukaryota</taxon>
        <taxon>Metazoa</taxon>
        <taxon>Ecdysozoa</taxon>
        <taxon>Arthropoda</taxon>
        <taxon>Hexapoda</taxon>
        <taxon>Insecta</taxon>
        <taxon>Pterygota</taxon>
        <taxon>Neoptera</taxon>
        <taxon>Paraneoptera</taxon>
        <taxon>Psocodea</taxon>
        <taxon>Troctomorpha</taxon>
        <taxon>Phthiraptera</taxon>
        <taxon>Anoplura</taxon>
        <taxon>Pediculidae</taxon>
        <taxon>Pediculus</taxon>
    </lineage>
</organism>
<keyword evidence="5" id="KW-1185">Reference proteome</keyword>
<protein>
    <recommendedName>
        <fullName evidence="2">POPDC1-3 domain-containing protein</fullName>
    </recommendedName>
</protein>
<keyword evidence="1" id="KW-0472">Membrane</keyword>
<keyword evidence="1" id="KW-1133">Transmembrane helix</keyword>
<dbReference type="HOGENOM" id="CLU_2378775_0_0_1"/>
<keyword evidence="1" id="KW-0812">Transmembrane</keyword>
<dbReference type="KEGG" id="phu:Phum_PHUM405970"/>
<evidence type="ECO:0000313" key="3">
    <source>
        <dbReference type="EMBL" id="EEB16126.1"/>
    </source>
</evidence>
<reference evidence="4" key="3">
    <citation type="submission" date="2021-02" db="UniProtKB">
        <authorList>
            <consortium name="EnsemblMetazoa"/>
        </authorList>
    </citation>
    <scope>IDENTIFICATION</scope>
    <source>
        <strain evidence="4">USDA</strain>
    </source>
</reference>
<dbReference type="RefSeq" id="XP_002428864.1">
    <property type="nucleotide sequence ID" value="XM_002428819.1"/>
</dbReference>
<feature type="non-terminal residue" evidence="3">
    <location>
        <position position="95"/>
    </location>
</feature>